<keyword evidence="6" id="KW-1185">Reference proteome</keyword>
<dbReference type="InterPro" id="IPR011705">
    <property type="entry name" value="BACK"/>
</dbReference>
<dbReference type="HOGENOM" id="CLU_024600_1_0_1"/>
<dbReference type="Pfam" id="PF07707">
    <property type="entry name" value="BACK"/>
    <property type="match status" value="1"/>
</dbReference>
<dbReference type="GO" id="GO:0010114">
    <property type="term" value="P:response to red light"/>
    <property type="evidence" value="ECO:0000318"/>
    <property type="project" value="GO_Central"/>
</dbReference>
<dbReference type="FunFam" id="1.25.40.420:FF:000008">
    <property type="entry name" value="BTB/POZ domain-containing protein POB1"/>
    <property type="match status" value="1"/>
</dbReference>
<dbReference type="STRING" id="13333.W1NSK7"/>
<dbReference type="EMBL" id="KI395851">
    <property type="protein sequence ID" value="ERM97795.1"/>
    <property type="molecule type" value="Genomic_DNA"/>
</dbReference>
<dbReference type="GO" id="GO:0005634">
    <property type="term" value="C:nucleus"/>
    <property type="evidence" value="ECO:0000318"/>
    <property type="project" value="GO_Central"/>
</dbReference>
<dbReference type="eggNOG" id="ENOG502QT6M">
    <property type="taxonomic scope" value="Eukaryota"/>
</dbReference>
<organism evidence="5 6">
    <name type="scientific">Amborella trichopoda</name>
    <dbReference type="NCBI Taxonomy" id="13333"/>
    <lineage>
        <taxon>Eukaryota</taxon>
        <taxon>Viridiplantae</taxon>
        <taxon>Streptophyta</taxon>
        <taxon>Embryophyta</taxon>
        <taxon>Tracheophyta</taxon>
        <taxon>Spermatophyta</taxon>
        <taxon>Magnoliopsida</taxon>
        <taxon>Amborellales</taxon>
        <taxon>Amborellaceae</taxon>
        <taxon>Amborella</taxon>
    </lineage>
</organism>
<reference evidence="6" key="1">
    <citation type="journal article" date="2013" name="Science">
        <title>The Amborella genome and the evolution of flowering plants.</title>
        <authorList>
            <consortium name="Amborella Genome Project"/>
        </authorList>
    </citation>
    <scope>NUCLEOTIDE SEQUENCE [LARGE SCALE GENOMIC DNA]</scope>
</reference>
<evidence type="ECO:0000256" key="2">
    <source>
        <dbReference type="ARBA" id="ARBA00004906"/>
    </source>
</evidence>
<dbReference type="Gene3D" id="1.25.40.420">
    <property type="match status" value="1"/>
</dbReference>
<evidence type="ECO:0000256" key="3">
    <source>
        <dbReference type="ARBA" id="ARBA00022786"/>
    </source>
</evidence>
<evidence type="ECO:0000259" key="4">
    <source>
        <dbReference type="Pfam" id="PF07707"/>
    </source>
</evidence>
<dbReference type="PANTHER" id="PTHR46336">
    <property type="entry name" value="OS02G0260700 PROTEIN"/>
    <property type="match status" value="1"/>
</dbReference>
<dbReference type="Proteomes" id="UP000017836">
    <property type="component" value="Unassembled WGS sequence"/>
</dbReference>
<gene>
    <name evidence="5" type="ORF">AMTR_s00116p00131680</name>
</gene>
<keyword evidence="3" id="KW-0833">Ubl conjugation pathway</keyword>
<name>W1NSK7_AMBTC</name>
<dbReference type="OMA" id="SEVIVYW"/>
<dbReference type="SUPFAM" id="SSF49599">
    <property type="entry name" value="TRAF domain-like"/>
    <property type="match status" value="1"/>
</dbReference>
<evidence type="ECO:0000256" key="1">
    <source>
        <dbReference type="ARBA" id="ARBA00002668"/>
    </source>
</evidence>
<evidence type="ECO:0000313" key="6">
    <source>
        <dbReference type="Proteomes" id="UP000017836"/>
    </source>
</evidence>
<sequence>MALPLSAIKAVLSSDELHVGLEDVVFDFALEWAHAKYPNLGERREILGSHIVPAIRFSSMSTHKLRAVFECEDIDPSLASKLVARAFIVNAEEAELKHCVAECAYKLPPLKVIQLAESLAKCLVFLDLRQEQCAALFPTGYMKSQVFYLSGNAFYLRVQCNKNDESSSHSFGLYLGIGERLDTVFTQYTFAYRLKPSRRFRTTGMLEYQFVKGQTSEYGFANLFKTPWTSFIAGDSPHFLNGLLHLRAEVAINTQ</sequence>
<protein>
    <recommendedName>
        <fullName evidence="4">BACK domain-containing protein</fullName>
    </recommendedName>
</protein>
<dbReference type="InterPro" id="IPR045890">
    <property type="entry name" value="POB1-like"/>
</dbReference>
<dbReference type="Gramene" id="ERM97795">
    <property type="protein sequence ID" value="ERM97795"/>
    <property type="gene ID" value="AMTR_s00116p00131680"/>
</dbReference>
<feature type="domain" description="BACK" evidence="4">
    <location>
        <begin position="2"/>
        <end position="68"/>
    </location>
</feature>
<evidence type="ECO:0000313" key="5">
    <source>
        <dbReference type="EMBL" id="ERM97795.1"/>
    </source>
</evidence>
<comment type="function">
    <text evidence="1">May act as a substrate-specific adapter of an E3 ubiquitin-protein ligase complex (CUL3-RBX1-BTB) which mediates the ubiquitination and subsequent proteasomal degradation of target proteins.</text>
</comment>
<dbReference type="PANTHER" id="PTHR46336:SF3">
    <property type="entry name" value="BTB_POZ DOMAIN-CONTAINING PROTEIN POB1"/>
    <property type="match status" value="1"/>
</dbReference>
<comment type="pathway">
    <text evidence="2">Protein modification; protein ubiquitination.</text>
</comment>
<dbReference type="AlphaFoldDB" id="W1NSK7"/>
<accession>W1NSK7</accession>
<proteinExistence type="predicted"/>